<evidence type="ECO:0000259" key="5">
    <source>
        <dbReference type="Pfam" id="PF17675"/>
    </source>
</evidence>
<feature type="region of interest" description="Disordered" evidence="3">
    <location>
        <begin position="69"/>
        <end position="134"/>
    </location>
</feature>
<keyword evidence="2" id="KW-0175">Coiled coil</keyword>
<protein>
    <submittedName>
        <fullName evidence="6">Beclin-like protein</fullName>
    </submittedName>
</protein>
<evidence type="ECO:0000313" key="6">
    <source>
        <dbReference type="EMBL" id="CED82099.1"/>
    </source>
</evidence>
<dbReference type="GO" id="GO:0030674">
    <property type="term" value="F:protein-macromolecule adaptor activity"/>
    <property type="evidence" value="ECO:0007669"/>
    <property type="project" value="TreeGrafter"/>
</dbReference>
<proteinExistence type="inferred from homology"/>
<accession>A0A0F7SN56</accession>
<dbReference type="EMBL" id="LN483124">
    <property type="protein sequence ID" value="CED82099.1"/>
    <property type="molecule type" value="Genomic_DNA"/>
</dbReference>
<name>A0A0F7SN56_PHARH</name>
<feature type="domain" description="Atg6/beclin coiled-coil" evidence="5">
    <location>
        <begin position="157"/>
        <end position="289"/>
    </location>
</feature>
<dbReference type="GO" id="GO:0000407">
    <property type="term" value="C:phagophore assembly site"/>
    <property type="evidence" value="ECO:0007669"/>
    <property type="project" value="TreeGrafter"/>
</dbReference>
<dbReference type="GO" id="GO:0045324">
    <property type="term" value="P:late endosome to vacuole transport"/>
    <property type="evidence" value="ECO:0007669"/>
    <property type="project" value="TreeGrafter"/>
</dbReference>
<dbReference type="InterPro" id="IPR041691">
    <property type="entry name" value="Atg6/beclin_CC"/>
</dbReference>
<feature type="compositionally biased region" description="Polar residues" evidence="3">
    <location>
        <begin position="119"/>
        <end position="129"/>
    </location>
</feature>
<dbReference type="GO" id="GO:0006995">
    <property type="term" value="P:cellular response to nitrogen starvation"/>
    <property type="evidence" value="ECO:0007669"/>
    <property type="project" value="TreeGrafter"/>
</dbReference>
<dbReference type="PANTHER" id="PTHR12768">
    <property type="entry name" value="BECLIN 1"/>
    <property type="match status" value="1"/>
</dbReference>
<dbReference type="InterPro" id="IPR007243">
    <property type="entry name" value="Atg6/Beclin"/>
</dbReference>
<sequence>MDPTYNCQSCRQPLQLDSSISNIQQSQFELISASLPAQSTPPSSQLSLQDRIAKLNAPDLSKKAYLQTVSTTDTSSSNQPLSSSSSRQPKGPAESFIVLNGNASFPPELSPSVPAPSVTKPSGNRQPVNNPAEKPTKQALITTLLELVSSRADTDHPVCTECARLLQEVLAQRLEEVGFERDNYIAFERQVKEKQTGVGRKTKDEVDALRRELDEATEENEAHATLLALEAETQALQTDLSTLQARSAALLSQELEFHGSHAALADEKDHLVSVATLVQSQYASDLKHLQRLEATNVYSDVFSISVVKGEAGSRIGSINGLRLGKGGGPTPVDWPEINAAWGLALFCLHSLARKANFQFQTYRLVPLGSTSRIEELDGKNVYELYGSSDLALSRFLQNRRYENGMVAFLDCLRQFLEFARKRDSERETVRWGQEKSWDFGRYHIVKEKIGEPSREVSIRSGYVPSSLSVLSPGLGDDSWTRACRYTLLTLHRLIGWTTRDGA</sequence>
<feature type="domain" description="Atg6 BARA" evidence="4">
    <location>
        <begin position="292"/>
        <end position="498"/>
    </location>
</feature>
<dbReference type="Pfam" id="PF04111">
    <property type="entry name" value="APG6"/>
    <property type="match status" value="1"/>
</dbReference>
<dbReference type="GO" id="GO:0000045">
    <property type="term" value="P:autophagosome assembly"/>
    <property type="evidence" value="ECO:0007669"/>
    <property type="project" value="TreeGrafter"/>
</dbReference>
<comment type="similarity">
    <text evidence="1">Belongs to the beclin family.</text>
</comment>
<dbReference type="GO" id="GO:0034272">
    <property type="term" value="C:phosphatidylinositol 3-kinase complex, class III, type II"/>
    <property type="evidence" value="ECO:0007669"/>
    <property type="project" value="TreeGrafter"/>
</dbReference>
<reference evidence="6" key="1">
    <citation type="submission" date="2014-08" db="EMBL/GenBank/DDBJ databases">
        <authorList>
            <person name="Sharma Rahul"/>
            <person name="Thines Marco"/>
        </authorList>
    </citation>
    <scope>NUCLEOTIDE SEQUENCE</scope>
</reference>
<dbReference type="InterPro" id="IPR040455">
    <property type="entry name" value="Atg6_BARA"/>
</dbReference>
<dbReference type="GO" id="GO:0034271">
    <property type="term" value="C:phosphatidylinositol 3-kinase complex, class III, type I"/>
    <property type="evidence" value="ECO:0007669"/>
    <property type="project" value="TreeGrafter"/>
</dbReference>
<evidence type="ECO:0000256" key="2">
    <source>
        <dbReference type="SAM" id="Coils"/>
    </source>
</evidence>
<dbReference type="GO" id="GO:0000423">
    <property type="term" value="P:mitophagy"/>
    <property type="evidence" value="ECO:0007669"/>
    <property type="project" value="TreeGrafter"/>
</dbReference>
<dbReference type="InterPro" id="IPR038274">
    <property type="entry name" value="Atg6/Beclin_C_sf"/>
</dbReference>
<feature type="coiled-coil region" evidence="2">
    <location>
        <begin position="199"/>
        <end position="246"/>
    </location>
</feature>
<evidence type="ECO:0000256" key="3">
    <source>
        <dbReference type="SAM" id="MobiDB-lite"/>
    </source>
</evidence>
<evidence type="ECO:0000259" key="4">
    <source>
        <dbReference type="Pfam" id="PF04111"/>
    </source>
</evidence>
<feature type="compositionally biased region" description="Low complexity" evidence="3">
    <location>
        <begin position="75"/>
        <end position="86"/>
    </location>
</feature>
<dbReference type="PANTHER" id="PTHR12768:SF4">
    <property type="entry name" value="BECLIN-1"/>
    <property type="match status" value="1"/>
</dbReference>
<evidence type="ECO:0000256" key="1">
    <source>
        <dbReference type="ARBA" id="ARBA00005965"/>
    </source>
</evidence>
<organism evidence="6">
    <name type="scientific">Phaffia rhodozyma</name>
    <name type="common">Yeast</name>
    <name type="synonym">Xanthophyllomyces dendrorhous</name>
    <dbReference type="NCBI Taxonomy" id="264483"/>
    <lineage>
        <taxon>Eukaryota</taxon>
        <taxon>Fungi</taxon>
        <taxon>Dikarya</taxon>
        <taxon>Basidiomycota</taxon>
        <taxon>Agaricomycotina</taxon>
        <taxon>Tremellomycetes</taxon>
        <taxon>Cystofilobasidiales</taxon>
        <taxon>Mrakiaceae</taxon>
        <taxon>Phaffia</taxon>
    </lineage>
</organism>
<dbReference type="AlphaFoldDB" id="A0A0F7SN56"/>
<dbReference type="Pfam" id="PF17675">
    <property type="entry name" value="APG6_N"/>
    <property type="match status" value="1"/>
</dbReference>
<dbReference type="GO" id="GO:0043548">
    <property type="term" value="F:phosphatidylinositol 3-kinase binding"/>
    <property type="evidence" value="ECO:0007669"/>
    <property type="project" value="TreeGrafter"/>
</dbReference>
<dbReference type="Gene3D" id="1.10.418.40">
    <property type="entry name" value="Autophagy protein 6/Beclin 1"/>
    <property type="match status" value="1"/>
</dbReference>